<proteinExistence type="predicted"/>
<comment type="caution">
    <text evidence="1">The sequence shown here is derived from an EMBL/GenBank/DDBJ whole genome shotgun (WGS) entry which is preliminary data.</text>
</comment>
<gene>
    <name evidence="1" type="ORF">NQ176_g1257</name>
</gene>
<dbReference type="Proteomes" id="UP001143910">
    <property type="component" value="Unassembled WGS sequence"/>
</dbReference>
<keyword evidence="2" id="KW-1185">Reference proteome</keyword>
<reference evidence="1" key="1">
    <citation type="submission" date="2022-08" db="EMBL/GenBank/DDBJ databases">
        <title>Genome Sequence of Lecanicillium fungicola.</title>
        <authorList>
            <person name="Buettner E."/>
        </authorList>
    </citation>
    <scope>NUCLEOTIDE SEQUENCE</scope>
    <source>
        <strain evidence="1">Babe33</strain>
    </source>
</reference>
<evidence type="ECO:0000313" key="2">
    <source>
        <dbReference type="Proteomes" id="UP001143910"/>
    </source>
</evidence>
<organism evidence="1 2">
    <name type="scientific">Zarea fungicola</name>
    <dbReference type="NCBI Taxonomy" id="93591"/>
    <lineage>
        <taxon>Eukaryota</taxon>
        <taxon>Fungi</taxon>
        <taxon>Dikarya</taxon>
        <taxon>Ascomycota</taxon>
        <taxon>Pezizomycotina</taxon>
        <taxon>Sordariomycetes</taxon>
        <taxon>Hypocreomycetidae</taxon>
        <taxon>Hypocreales</taxon>
        <taxon>Cordycipitaceae</taxon>
        <taxon>Zarea</taxon>
    </lineage>
</organism>
<evidence type="ECO:0000313" key="1">
    <source>
        <dbReference type="EMBL" id="KAJ2982635.1"/>
    </source>
</evidence>
<name>A0ACC1NTL0_9HYPO</name>
<sequence>MDYFKPDPDWTSFAEANGLPIPTNALPTPGPIVPVLIDASSARAYQKEADADWIMSHPLSAAGYSSQIKTFTIDGVELNVKISSPKVERLQEGQLSPPYTLPVLFVTHGGGWLSGSHVSEEAWLLWPLYADCDLIVISVEYRLAPEHQFPTWIEDSWGVLCQLFMNSAQFTSGLGVTCDVSRLILAGSSAGASITAVLAQRCRDSSMRLRGVILNVPVLCHYQHFPVETGISGSYKQCTDTFLGSREMAGCWELVAPPDISGKDPRVSPLRGVVDGLAPHLIFIAGRDCLRDEGILYATKLKEAGVAVKIHIYAGVPHNFAHYDELGATLQFHQDLKTGLQKWL</sequence>
<dbReference type="EMBL" id="JANJQO010000066">
    <property type="protein sequence ID" value="KAJ2982635.1"/>
    <property type="molecule type" value="Genomic_DNA"/>
</dbReference>
<protein>
    <submittedName>
        <fullName evidence="1">Uncharacterized protein</fullName>
    </submittedName>
</protein>
<accession>A0ACC1NTL0</accession>